<dbReference type="FunFam" id="3.30.70.270:FF:000001">
    <property type="entry name" value="Diguanylate cyclase domain protein"/>
    <property type="match status" value="1"/>
</dbReference>
<protein>
    <submittedName>
        <fullName evidence="3">Diguanylate cyclase</fullName>
    </submittedName>
</protein>
<dbReference type="InterPro" id="IPR011990">
    <property type="entry name" value="TPR-like_helical_dom_sf"/>
</dbReference>
<sequence length="557" mass="60069">MTASAATPPAAPAVGLRALLDLAEEARLAGDYRSGSDLARRAFALAQSSGDATGQADALHMLASQLLRLGEYEEAIIACRDAVALLEYTAGDRSVACNVLTVEALALTELGMHEEALEVLSRARQIAHDLADRDLLYWVHNRTGVVHGNMGNHRLSAEYLLRALGMVDGMGDEARFCILNNVGDNAVHRVAELLADGDTTGAEAMLRASTDHVAEALRLARAASHPYRESICLDNFGMLLALAGDHAGAERMIGDALAIAARHGYPSLESSAMQHRAQVRMMRGDCATAITELCEALGRVLEAGEMPVAMEIHRELSAAYEQVGDPASALRHYREYHRLERAAHNELSAARARMAQHHFELDNARLEADNARLETELHRLRTVELEAEKAALQQQATEDPLTGLANRRNAELWLAAVAGAARPLGVAMIDVDLFKTVNDRFGHLVGDRVLQQIAHTLRARVRESDLVARIGGEEFLVGVDGLSLTDATARCELLRAGVAAFDWESLQPGLAVTVSIGLAMVAPGGDLAAAIALADQRLYAAKRQGRNRVEAVFEPRT</sequence>
<keyword evidence="4" id="KW-1185">Reference proteome</keyword>
<dbReference type="InterPro" id="IPR050469">
    <property type="entry name" value="Diguanylate_Cyclase"/>
</dbReference>
<evidence type="ECO:0000256" key="1">
    <source>
        <dbReference type="SAM" id="Coils"/>
    </source>
</evidence>
<dbReference type="Gene3D" id="3.30.70.270">
    <property type="match status" value="1"/>
</dbReference>
<dbReference type="InterPro" id="IPR019734">
    <property type="entry name" value="TPR_rpt"/>
</dbReference>
<accession>A0A3N0GX58</accession>
<dbReference type="EMBL" id="RJSF01000005">
    <property type="protein sequence ID" value="RNM17064.1"/>
    <property type="molecule type" value="Genomic_DNA"/>
</dbReference>
<dbReference type="NCBIfam" id="TIGR00254">
    <property type="entry name" value="GGDEF"/>
    <property type="match status" value="1"/>
</dbReference>
<dbReference type="PANTHER" id="PTHR45138">
    <property type="entry name" value="REGULATORY COMPONENTS OF SENSORY TRANSDUCTION SYSTEM"/>
    <property type="match status" value="1"/>
</dbReference>
<feature type="coiled-coil region" evidence="1">
    <location>
        <begin position="356"/>
        <end position="383"/>
    </location>
</feature>
<dbReference type="SMART" id="SM00028">
    <property type="entry name" value="TPR"/>
    <property type="match status" value="6"/>
</dbReference>
<evidence type="ECO:0000259" key="2">
    <source>
        <dbReference type="PROSITE" id="PS50887"/>
    </source>
</evidence>
<dbReference type="InterPro" id="IPR000160">
    <property type="entry name" value="GGDEF_dom"/>
</dbReference>
<reference evidence="3 4" key="1">
    <citation type="submission" date="2018-11" db="EMBL/GenBank/DDBJ databases">
        <authorList>
            <person name="Li F."/>
        </authorList>
    </citation>
    <scope>NUCLEOTIDE SEQUENCE [LARGE SCALE GENOMIC DNA]</scope>
    <source>
        <strain evidence="3 4">Gsoil 818</strain>
    </source>
</reference>
<dbReference type="InterPro" id="IPR043128">
    <property type="entry name" value="Rev_trsase/Diguanyl_cyclase"/>
</dbReference>
<evidence type="ECO:0000313" key="3">
    <source>
        <dbReference type="EMBL" id="RNM17064.1"/>
    </source>
</evidence>
<evidence type="ECO:0000313" key="4">
    <source>
        <dbReference type="Proteomes" id="UP000279994"/>
    </source>
</evidence>
<dbReference type="Pfam" id="PF13181">
    <property type="entry name" value="TPR_8"/>
    <property type="match status" value="1"/>
</dbReference>
<dbReference type="PROSITE" id="PS50887">
    <property type="entry name" value="GGDEF"/>
    <property type="match status" value="1"/>
</dbReference>
<dbReference type="SUPFAM" id="SSF55073">
    <property type="entry name" value="Nucleotide cyclase"/>
    <property type="match status" value="1"/>
</dbReference>
<dbReference type="GO" id="GO:0043709">
    <property type="term" value="P:cell adhesion involved in single-species biofilm formation"/>
    <property type="evidence" value="ECO:0007669"/>
    <property type="project" value="TreeGrafter"/>
</dbReference>
<dbReference type="RefSeq" id="WP_123221401.1">
    <property type="nucleotide sequence ID" value="NZ_RJSF01000005.1"/>
</dbReference>
<dbReference type="InterPro" id="IPR029787">
    <property type="entry name" value="Nucleotide_cyclase"/>
</dbReference>
<gene>
    <name evidence="3" type="ORF">EFL26_02960</name>
</gene>
<dbReference type="GO" id="GO:0005886">
    <property type="term" value="C:plasma membrane"/>
    <property type="evidence" value="ECO:0007669"/>
    <property type="project" value="TreeGrafter"/>
</dbReference>
<dbReference type="GO" id="GO:0052621">
    <property type="term" value="F:diguanylate cyclase activity"/>
    <property type="evidence" value="ECO:0007669"/>
    <property type="project" value="TreeGrafter"/>
</dbReference>
<dbReference type="Proteomes" id="UP000279994">
    <property type="component" value="Unassembled WGS sequence"/>
</dbReference>
<dbReference type="OrthoDB" id="23692at2"/>
<dbReference type="Gene3D" id="1.25.40.10">
    <property type="entry name" value="Tetratricopeptide repeat domain"/>
    <property type="match status" value="2"/>
</dbReference>
<dbReference type="SUPFAM" id="SSF48452">
    <property type="entry name" value="TPR-like"/>
    <property type="match status" value="2"/>
</dbReference>
<keyword evidence="1" id="KW-0175">Coiled coil</keyword>
<dbReference type="CDD" id="cd01949">
    <property type="entry name" value="GGDEF"/>
    <property type="match status" value="1"/>
</dbReference>
<dbReference type="PANTHER" id="PTHR45138:SF9">
    <property type="entry name" value="DIGUANYLATE CYCLASE DGCM-RELATED"/>
    <property type="match status" value="1"/>
</dbReference>
<comment type="caution">
    <text evidence="3">The sequence shown here is derived from an EMBL/GenBank/DDBJ whole genome shotgun (WGS) entry which is preliminary data.</text>
</comment>
<dbReference type="AlphaFoldDB" id="A0A3N0GX58"/>
<feature type="domain" description="GGDEF" evidence="2">
    <location>
        <begin position="422"/>
        <end position="554"/>
    </location>
</feature>
<proteinExistence type="predicted"/>
<dbReference type="Pfam" id="PF00990">
    <property type="entry name" value="GGDEF"/>
    <property type="match status" value="1"/>
</dbReference>
<organism evidence="3 4">
    <name type="scientific">Nocardioides pocheonensis</name>
    <dbReference type="NCBI Taxonomy" id="661485"/>
    <lineage>
        <taxon>Bacteria</taxon>
        <taxon>Bacillati</taxon>
        <taxon>Actinomycetota</taxon>
        <taxon>Actinomycetes</taxon>
        <taxon>Propionibacteriales</taxon>
        <taxon>Nocardioidaceae</taxon>
        <taxon>Nocardioides</taxon>
    </lineage>
</organism>
<name>A0A3N0GX58_9ACTN</name>
<dbReference type="GO" id="GO:1902201">
    <property type="term" value="P:negative regulation of bacterial-type flagellum-dependent cell motility"/>
    <property type="evidence" value="ECO:0007669"/>
    <property type="project" value="TreeGrafter"/>
</dbReference>
<dbReference type="SMART" id="SM00267">
    <property type="entry name" value="GGDEF"/>
    <property type="match status" value="1"/>
</dbReference>